<evidence type="ECO:0000313" key="4">
    <source>
        <dbReference type="Proteomes" id="UP000618591"/>
    </source>
</evidence>
<name>A0ABQ1H785_9SPHN</name>
<organism evidence="3 4">
    <name type="scientific">Sphingomonas psychrolutea</name>
    <dbReference type="NCBI Taxonomy" id="1259676"/>
    <lineage>
        <taxon>Bacteria</taxon>
        <taxon>Pseudomonadati</taxon>
        <taxon>Pseudomonadota</taxon>
        <taxon>Alphaproteobacteria</taxon>
        <taxon>Sphingomonadales</taxon>
        <taxon>Sphingomonadaceae</taxon>
        <taxon>Sphingomonas</taxon>
    </lineage>
</organism>
<dbReference type="PROSITE" id="PS51257">
    <property type="entry name" value="PROKAR_LIPOPROTEIN"/>
    <property type="match status" value="1"/>
</dbReference>
<comment type="caution">
    <text evidence="3">The sequence shown here is derived from an EMBL/GenBank/DDBJ whole genome shotgun (WGS) entry which is preliminary data.</text>
</comment>
<gene>
    <name evidence="3" type="ORF">GCM10011395_32680</name>
</gene>
<dbReference type="Pfam" id="PF13462">
    <property type="entry name" value="Thioredoxin_4"/>
    <property type="match status" value="1"/>
</dbReference>
<feature type="domain" description="Thioredoxin-like fold" evidence="2">
    <location>
        <begin position="55"/>
        <end position="225"/>
    </location>
</feature>
<feature type="signal peptide" evidence="1">
    <location>
        <begin position="1"/>
        <end position="16"/>
    </location>
</feature>
<evidence type="ECO:0000256" key="1">
    <source>
        <dbReference type="SAM" id="SignalP"/>
    </source>
</evidence>
<dbReference type="InterPro" id="IPR012336">
    <property type="entry name" value="Thioredoxin-like_fold"/>
</dbReference>
<keyword evidence="4" id="KW-1185">Reference proteome</keyword>
<dbReference type="EMBL" id="BMDW01000027">
    <property type="protein sequence ID" value="GGA59827.1"/>
    <property type="molecule type" value="Genomic_DNA"/>
</dbReference>
<sequence length="247" mass="25928">MKLSFPVVLLAAVALASCGSGNTGGNVVASAPVAAKAAPAGKNWIETVVKTPDYGFRMGNPDAPLKLVEYGSRACPACAAFDAEGFPKLKEQYVATGKVSYEFREYPIHGALDLAPILLGRCVSESAFFPVLDQMMANQPTLLANERDVSTRVQAMQGATPAAIATAYAEGLGYLDFVKQRGVPEAKARACLNDAAELEALTKSTEKANTDYKVASTPTFVLNGTPVVLGPGDVWPQIDSVLKRSGG</sequence>
<keyword evidence="1" id="KW-0732">Signal</keyword>
<evidence type="ECO:0000259" key="2">
    <source>
        <dbReference type="Pfam" id="PF13462"/>
    </source>
</evidence>
<protein>
    <recommendedName>
        <fullName evidence="2">Thioredoxin-like fold domain-containing protein</fullName>
    </recommendedName>
</protein>
<evidence type="ECO:0000313" key="3">
    <source>
        <dbReference type="EMBL" id="GGA59827.1"/>
    </source>
</evidence>
<reference evidence="4" key="1">
    <citation type="journal article" date="2019" name="Int. J. Syst. Evol. Microbiol.">
        <title>The Global Catalogue of Microorganisms (GCM) 10K type strain sequencing project: providing services to taxonomists for standard genome sequencing and annotation.</title>
        <authorList>
            <consortium name="The Broad Institute Genomics Platform"/>
            <consortium name="The Broad Institute Genome Sequencing Center for Infectious Disease"/>
            <person name="Wu L."/>
            <person name="Ma J."/>
        </authorList>
    </citation>
    <scope>NUCLEOTIDE SEQUENCE [LARGE SCALE GENOMIC DNA]</scope>
    <source>
        <strain evidence="4">CGMCC 1.10106</strain>
    </source>
</reference>
<dbReference type="SUPFAM" id="SSF52833">
    <property type="entry name" value="Thioredoxin-like"/>
    <property type="match status" value="1"/>
</dbReference>
<dbReference type="Proteomes" id="UP000618591">
    <property type="component" value="Unassembled WGS sequence"/>
</dbReference>
<dbReference type="Gene3D" id="1.10.40.110">
    <property type="match status" value="1"/>
</dbReference>
<dbReference type="InterPro" id="IPR036249">
    <property type="entry name" value="Thioredoxin-like_sf"/>
</dbReference>
<proteinExistence type="predicted"/>
<dbReference type="RefSeq" id="WP_188449402.1">
    <property type="nucleotide sequence ID" value="NZ_BMDW01000027.1"/>
</dbReference>
<accession>A0ABQ1H785</accession>
<feature type="chain" id="PRO_5047125285" description="Thioredoxin-like fold domain-containing protein" evidence="1">
    <location>
        <begin position="17"/>
        <end position="247"/>
    </location>
</feature>
<dbReference type="Gene3D" id="3.40.30.10">
    <property type="entry name" value="Glutaredoxin"/>
    <property type="match status" value="1"/>
</dbReference>